<reference evidence="1 2" key="1">
    <citation type="journal article" date="2018" name="Sci. Rep.">
        <title>Genomic signatures of local adaptation to the degree of environmental predictability in rotifers.</title>
        <authorList>
            <person name="Franch-Gras L."/>
            <person name="Hahn C."/>
            <person name="Garcia-Roger E.M."/>
            <person name="Carmona M.J."/>
            <person name="Serra M."/>
            <person name="Gomez A."/>
        </authorList>
    </citation>
    <scope>NUCLEOTIDE SEQUENCE [LARGE SCALE GENOMIC DNA]</scope>
    <source>
        <strain evidence="1">HYR1</strain>
    </source>
</reference>
<organism evidence="1 2">
    <name type="scientific">Brachionus plicatilis</name>
    <name type="common">Marine rotifer</name>
    <name type="synonym">Brachionus muelleri</name>
    <dbReference type="NCBI Taxonomy" id="10195"/>
    <lineage>
        <taxon>Eukaryota</taxon>
        <taxon>Metazoa</taxon>
        <taxon>Spiralia</taxon>
        <taxon>Gnathifera</taxon>
        <taxon>Rotifera</taxon>
        <taxon>Eurotatoria</taxon>
        <taxon>Monogononta</taxon>
        <taxon>Pseudotrocha</taxon>
        <taxon>Ploima</taxon>
        <taxon>Brachionidae</taxon>
        <taxon>Brachionus</taxon>
    </lineage>
</organism>
<dbReference type="EMBL" id="REGN01000911">
    <property type="protein sequence ID" value="RNA38139.1"/>
    <property type="molecule type" value="Genomic_DNA"/>
</dbReference>
<dbReference type="Proteomes" id="UP000276133">
    <property type="component" value="Unassembled WGS sequence"/>
</dbReference>
<evidence type="ECO:0000313" key="1">
    <source>
        <dbReference type="EMBL" id="RNA38139.1"/>
    </source>
</evidence>
<evidence type="ECO:0000313" key="2">
    <source>
        <dbReference type="Proteomes" id="UP000276133"/>
    </source>
</evidence>
<proteinExistence type="predicted"/>
<accession>A0A3M7SQZ0</accession>
<gene>
    <name evidence="1" type="ORF">BpHYR1_008726</name>
</gene>
<keyword evidence="2" id="KW-1185">Reference proteome</keyword>
<name>A0A3M7SQZ0_BRAPC</name>
<comment type="caution">
    <text evidence="1">The sequence shown here is derived from an EMBL/GenBank/DDBJ whole genome shotgun (WGS) entry which is preliminary data.</text>
</comment>
<dbReference type="AlphaFoldDB" id="A0A3M7SQZ0"/>
<sequence length="117" mass="13948">MSKEVKFSGLYNASKNKHFDFQKNSKIKNVLCLLIVFTEYVNTLMKKQIRVTFSIENQRKYQVKKSIILNENIKIIAIKKFFLYSTSSISDLVFILSKSYQNDVIYYPYRYDQMRAC</sequence>
<protein>
    <submittedName>
        <fullName evidence="1">Uncharacterized protein</fullName>
    </submittedName>
</protein>